<dbReference type="Ensembl" id="ENSXMAT00000034401.1">
    <property type="protein sequence ID" value="ENSXMAP00000035683.1"/>
    <property type="gene ID" value="ENSXMAG00000023212.1"/>
</dbReference>
<organism evidence="11 12">
    <name type="scientific">Xiphophorus maculatus</name>
    <name type="common">Southern platyfish</name>
    <name type="synonym">Platypoecilus maculatus</name>
    <dbReference type="NCBI Taxonomy" id="8083"/>
    <lineage>
        <taxon>Eukaryota</taxon>
        <taxon>Metazoa</taxon>
        <taxon>Chordata</taxon>
        <taxon>Craniata</taxon>
        <taxon>Vertebrata</taxon>
        <taxon>Euteleostomi</taxon>
        <taxon>Actinopterygii</taxon>
        <taxon>Neopterygii</taxon>
        <taxon>Teleostei</taxon>
        <taxon>Neoteleostei</taxon>
        <taxon>Acanthomorphata</taxon>
        <taxon>Ovalentaria</taxon>
        <taxon>Atherinomorphae</taxon>
        <taxon>Cyprinodontiformes</taxon>
        <taxon>Poeciliidae</taxon>
        <taxon>Poeciliinae</taxon>
        <taxon>Xiphophorus</taxon>
    </lineage>
</organism>
<evidence type="ECO:0000256" key="2">
    <source>
        <dbReference type="ARBA" id="ARBA00001946"/>
    </source>
</evidence>
<dbReference type="AlphaFoldDB" id="A0A3B5QWP6"/>
<reference evidence="11" key="4">
    <citation type="submission" date="2025-09" db="UniProtKB">
        <authorList>
            <consortium name="Ensembl"/>
        </authorList>
    </citation>
    <scope>IDENTIFICATION</scope>
    <source>
        <strain evidence="11">JP 163 A</strain>
    </source>
</reference>
<dbReference type="GeneTree" id="ENSGT00950000183016"/>
<evidence type="ECO:0000259" key="10">
    <source>
        <dbReference type="Pfam" id="PF03372"/>
    </source>
</evidence>
<dbReference type="PANTHER" id="PTHR22748">
    <property type="entry name" value="AP ENDONUCLEASE"/>
    <property type="match status" value="1"/>
</dbReference>
<evidence type="ECO:0000256" key="3">
    <source>
        <dbReference type="ARBA" id="ARBA00007092"/>
    </source>
</evidence>
<dbReference type="GO" id="GO:0008081">
    <property type="term" value="F:phosphoric diester hydrolase activity"/>
    <property type="evidence" value="ECO:0007669"/>
    <property type="project" value="TreeGrafter"/>
</dbReference>
<keyword evidence="9" id="KW-0234">DNA repair</keyword>
<evidence type="ECO:0000256" key="4">
    <source>
        <dbReference type="ARBA" id="ARBA00012115"/>
    </source>
</evidence>
<dbReference type="Pfam" id="PF03372">
    <property type="entry name" value="Exo_endo_phos"/>
    <property type="match status" value="1"/>
</dbReference>
<dbReference type="Gene3D" id="3.60.10.10">
    <property type="entry name" value="Endonuclease/exonuclease/phosphatase"/>
    <property type="match status" value="1"/>
</dbReference>
<dbReference type="GO" id="GO:0008311">
    <property type="term" value="F:double-stranded DNA 3'-5' DNA exonuclease activity"/>
    <property type="evidence" value="ECO:0007669"/>
    <property type="project" value="UniProtKB-EC"/>
</dbReference>
<dbReference type="GO" id="GO:0046872">
    <property type="term" value="F:metal ion binding"/>
    <property type="evidence" value="ECO:0007669"/>
    <property type="project" value="UniProtKB-KW"/>
</dbReference>
<accession>A0A3B5QWP6</accession>
<dbReference type="CDD" id="cd09076">
    <property type="entry name" value="L1-EN"/>
    <property type="match status" value="1"/>
</dbReference>
<dbReference type="EC" id="3.1.11.2" evidence="4"/>
<sequence length="422" mass="49237">ELQSQFQCFYDQCSNNAIKRKAILNSLKKDRNQVAFLQETHLTDEEHKKYLREWVGQVYFSSYSTNKRGVIILIHKNLPFTVSDTFKDSEGRIILIKGILYGERFLLGSVYGPNINDEDFFAVLLSQIAEMDCPNILIGGDFNCSLCPHMDRCPPQNTQSKISRAVKNILEELDLMDTWRHFNLSIKSFTFHSLPHSTLTRIDYLCMSNHLVHFVEETEMGTISLSDHAPVRLAMQPPRPLDRTASWRLNRLLLLNEDFTKLLEEQTDFFLQLNDNNNTDPRLVWDAYKAYMRGIIISYSSRKRKEQLAEQNKIENKIKKLEEGYILSKSDKILGELKTASLSDITTKKAEKDILFAQQKFFEHGNKPNKYLTRLVNNSPGTNFISSIQDENGRRYMDNRRINECFKQFYEKLFCSEVKKVH</sequence>
<reference evidence="11" key="3">
    <citation type="submission" date="2025-08" db="UniProtKB">
        <authorList>
            <consortium name="Ensembl"/>
        </authorList>
    </citation>
    <scope>IDENTIFICATION</scope>
    <source>
        <strain evidence="11">JP 163 A</strain>
    </source>
</reference>
<dbReference type="InParanoid" id="A0A3B5QWP6"/>
<dbReference type="InterPro" id="IPR004808">
    <property type="entry name" value="AP_endonuc_1"/>
</dbReference>
<keyword evidence="5" id="KW-0479">Metal-binding</keyword>
<dbReference type="InterPro" id="IPR005135">
    <property type="entry name" value="Endo/exonuclease/phosphatase"/>
</dbReference>
<dbReference type="InterPro" id="IPR036691">
    <property type="entry name" value="Endo/exonu/phosph_ase_sf"/>
</dbReference>
<reference evidence="12" key="2">
    <citation type="journal article" date="2013" name="Nat. Genet.">
        <title>The genome of the platyfish, Xiphophorus maculatus, provides insights into evolutionary adaptation and several complex traits.</title>
        <authorList>
            <person name="Schartl M."/>
            <person name="Walter R.B."/>
            <person name="Shen Y."/>
            <person name="Garcia T."/>
            <person name="Catchen J."/>
            <person name="Amores A."/>
            <person name="Braasch I."/>
            <person name="Chalopin D."/>
            <person name="Volff J.N."/>
            <person name="Lesch K.P."/>
            <person name="Bisazza A."/>
            <person name="Minx P."/>
            <person name="Hillier L."/>
            <person name="Wilson R.K."/>
            <person name="Fuerstenberg S."/>
            <person name="Boore J."/>
            <person name="Searle S."/>
            <person name="Postlethwait J.H."/>
            <person name="Warren W.C."/>
        </authorList>
    </citation>
    <scope>NUCLEOTIDE SEQUENCE [LARGE SCALE GENOMIC DNA]</scope>
    <source>
        <strain evidence="12">JP 163 A</strain>
    </source>
</reference>
<dbReference type="Proteomes" id="UP000002852">
    <property type="component" value="Unassembled WGS sequence"/>
</dbReference>
<evidence type="ECO:0000313" key="11">
    <source>
        <dbReference type="Ensembl" id="ENSXMAP00000035683.1"/>
    </source>
</evidence>
<keyword evidence="8" id="KW-0460">Magnesium</keyword>
<reference evidence="12" key="1">
    <citation type="submission" date="2012-01" db="EMBL/GenBank/DDBJ databases">
        <authorList>
            <person name="Walter R."/>
            <person name="Schartl M."/>
            <person name="Warren W."/>
        </authorList>
    </citation>
    <scope>NUCLEOTIDE SEQUENCE [LARGE SCALE GENOMIC DNA]</scope>
    <source>
        <strain evidence="12">JP 163 A</strain>
    </source>
</reference>
<dbReference type="GO" id="GO:0005634">
    <property type="term" value="C:nucleus"/>
    <property type="evidence" value="ECO:0007669"/>
    <property type="project" value="TreeGrafter"/>
</dbReference>
<comment type="cofactor">
    <cofactor evidence="2">
        <name>Mg(2+)</name>
        <dbReference type="ChEBI" id="CHEBI:18420"/>
    </cofactor>
</comment>
<dbReference type="OMA" id="ASCIDYI"/>
<dbReference type="GO" id="GO:0006284">
    <property type="term" value="P:base-excision repair"/>
    <property type="evidence" value="ECO:0007669"/>
    <property type="project" value="TreeGrafter"/>
</dbReference>
<dbReference type="GO" id="GO:0003906">
    <property type="term" value="F:DNA-(apurinic or apyrimidinic site) endonuclease activity"/>
    <property type="evidence" value="ECO:0007669"/>
    <property type="project" value="TreeGrafter"/>
</dbReference>
<evidence type="ECO:0000256" key="9">
    <source>
        <dbReference type="ARBA" id="ARBA00023204"/>
    </source>
</evidence>
<proteinExistence type="inferred from homology"/>
<evidence type="ECO:0000256" key="7">
    <source>
        <dbReference type="ARBA" id="ARBA00022801"/>
    </source>
</evidence>
<evidence type="ECO:0000256" key="6">
    <source>
        <dbReference type="ARBA" id="ARBA00022763"/>
    </source>
</evidence>
<evidence type="ECO:0000313" key="12">
    <source>
        <dbReference type="Proteomes" id="UP000002852"/>
    </source>
</evidence>
<dbReference type="PANTHER" id="PTHR22748:SF26">
    <property type="entry name" value="ENDONUCLEASE_EXONUCLEASE_PHOSPHATASE DOMAIN-CONTAINING PROTEIN"/>
    <property type="match status" value="1"/>
</dbReference>
<evidence type="ECO:0000256" key="1">
    <source>
        <dbReference type="ARBA" id="ARBA00000493"/>
    </source>
</evidence>
<keyword evidence="6" id="KW-0227">DNA damage</keyword>
<keyword evidence="7" id="KW-0378">Hydrolase</keyword>
<dbReference type="SUPFAM" id="SSF56219">
    <property type="entry name" value="DNase I-like"/>
    <property type="match status" value="1"/>
</dbReference>
<feature type="domain" description="Endonuclease/exonuclease/phosphatase" evidence="10">
    <location>
        <begin position="16"/>
        <end position="228"/>
    </location>
</feature>
<protein>
    <recommendedName>
        <fullName evidence="4">exodeoxyribonuclease III</fullName>
        <ecNumber evidence="4">3.1.11.2</ecNumber>
    </recommendedName>
</protein>
<evidence type="ECO:0000256" key="8">
    <source>
        <dbReference type="ARBA" id="ARBA00022842"/>
    </source>
</evidence>
<keyword evidence="12" id="KW-1185">Reference proteome</keyword>
<dbReference type="STRING" id="8083.ENSXMAP00000035683"/>
<name>A0A3B5QWP6_XIPMA</name>
<evidence type="ECO:0000256" key="5">
    <source>
        <dbReference type="ARBA" id="ARBA00022723"/>
    </source>
</evidence>
<comment type="catalytic activity">
    <reaction evidence="1">
        <text>Exonucleolytic cleavage in the 3'- to 5'-direction to yield nucleoside 5'-phosphates.</text>
        <dbReference type="EC" id="3.1.11.2"/>
    </reaction>
</comment>
<comment type="similarity">
    <text evidence="3">Belongs to the DNA repair enzymes AP/ExoA family.</text>
</comment>